<keyword evidence="1" id="KW-0479">Metal-binding</keyword>
<dbReference type="GO" id="GO:0008270">
    <property type="term" value="F:zinc ion binding"/>
    <property type="evidence" value="ECO:0007669"/>
    <property type="project" value="UniProtKB-KW"/>
</dbReference>
<dbReference type="AlphaFoldDB" id="A0A287BKA7"/>
<dbReference type="Ensembl" id="ENSSSCT00000065792.2">
    <property type="protein sequence ID" value="ENSSSCP00000056589.2"/>
    <property type="gene ID" value="ENSSSCG00000036142.2"/>
</dbReference>
<dbReference type="InParanoid" id="A0A287BKA7"/>
<dbReference type="Bgee" id="ENSSSCG00000036142">
    <property type="expression patterns" value="Expressed in ileum and 24 other cell types or tissues"/>
</dbReference>
<dbReference type="PANTHER" id="PTHR48188">
    <property type="entry name" value="60S RIBOSOMAL PROTEIN L43"/>
    <property type="match status" value="1"/>
</dbReference>
<dbReference type="PANTHER" id="PTHR48188:SF1">
    <property type="entry name" value="LARGE RIBOSOMAL SUBUNIT PROTEIN EL43-RELATED"/>
    <property type="match status" value="1"/>
</dbReference>
<reference evidence="6" key="2">
    <citation type="journal article" date="2020" name="Gigascience">
        <title>An improved pig reference genome sequence to enable pig genetics and genomics research.</title>
        <authorList>
            <person name="Warr A."/>
            <person name="Affara N."/>
            <person name="Aken B."/>
            <person name="Beiki H."/>
            <person name="Bickhart D.M."/>
            <person name="Billis K."/>
            <person name="Chow W."/>
            <person name="Eory L."/>
            <person name="Finlayson H.A."/>
            <person name="Flicek P."/>
            <person name="Giron C.G."/>
            <person name="Griffin D.K."/>
            <person name="Hall R."/>
            <person name="Hannum G."/>
            <person name="Hourlier T."/>
            <person name="Howe K."/>
            <person name="Hume D.A."/>
            <person name="Izuogu O."/>
            <person name="Kim K."/>
            <person name="Koren S."/>
            <person name="Liu H."/>
            <person name="Manchanda N."/>
            <person name="Martin F.J."/>
            <person name="Nonneman D.J."/>
            <person name="O'Connor R.E."/>
            <person name="Phillippy A.M."/>
            <person name="Rohrer G.A."/>
            <person name="Rosen B.D."/>
            <person name="Rund L.A."/>
            <person name="Sargent C.A."/>
            <person name="Schook L.B."/>
            <person name="Schroeder S.G."/>
            <person name="Schwartz A.S."/>
            <person name="Skinner B.M."/>
            <person name="Talbot R."/>
            <person name="Tseng E."/>
            <person name="Tuggle C.K."/>
            <person name="Watson M."/>
            <person name="Smith T.P.L."/>
            <person name="Archibald A.L."/>
        </authorList>
    </citation>
    <scope>NUCLEOTIDE SEQUENCE [LARGE SCALE GENOMIC DNA]</scope>
    <source>
        <strain evidence="6">Duroc</strain>
    </source>
</reference>
<dbReference type="GO" id="GO:0006412">
    <property type="term" value="P:translation"/>
    <property type="evidence" value="ECO:0007669"/>
    <property type="project" value="InterPro"/>
</dbReference>
<dbReference type="GO" id="GO:0003735">
    <property type="term" value="F:structural constituent of ribosome"/>
    <property type="evidence" value="ECO:0007669"/>
    <property type="project" value="InterPro"/>
</dbReference>
<evidence type="ECO:0000256" key="1">
    <source>
        <dbReference type="ARBA" id="ARBA00022723"/>
    </source>
</evidence>
<keyword evidence="3" id="KW-0862">Zinc</keyword>
<dbReference type="GO" id="GO:0044391">
    <property type="term" value="C:ribosomal subunit"/>
    <property type="evidence" value="ECO:0007669"/>
    <property type="project" value="UniProtKB-ARBA"/>
</dbReference>
<organism evidence="6 7">
    <name type="scientific">Sus scrofa</name>
    <name type="common">Pig</name>
    <dbReference type="NCBI Taxonomy" id="9823"/>
    <lineage>
        <taxon>Eukaryota</taxon>
        <taxon>Metazoa</taxon>
        <taxon>Chordata</taxon>
        <taxon>Craniata</taxon>
        <taxon>Vertebrata</taxon>
        <taxon>Euteleostomi</taxon>
        <taxon>Mammalia</taxon>
        <taxon>Eutheria</taxon>
        <taxon>Laurasiatheria</taxon>
        <taxon>Artiodactyla</taxon>
        <taxon>Suina</taxon>
        <taxon>Suidae</taxon>
        <taxon>Sus</taxon>
    </lineage>
</organism>
<evidence type="ECO:0000256" key="4">
    <source>
        <dbReference type="ARBA" id="ARBA00022980"/>
    </source>
</evidence>
<dbReference type="SMR" id="A0A287BKA7"/>
<dbReference type="Gene3D" id="2.20.25.30">
    <property type="match status" value="1"/>
</dbReference>
<dbReference type="InterPro" id="IPR011331">
    <property type="entry name" value="Ribosomal_eL37/eL43"/>
</dbReference>
<evidence type="ECO:0000256" key="5">
    <source>
        <dbReference type="ARBA" id="ARBA00023274"/>
    </source>
</evidence>
<evidence type="ECO:0000256" key="2">
    <source>
        <dbReference type="ARBA" id="ARBA00022771"/>
    </source>
</evidence>
<keyword evidence="5" id="KW-0687">Ribonucleoprotein</keyword>
<sequence length="58" mass="6906">MAEYTKKVETVYKYRTCYGVSLRKVKKIEMSQYTKSCPFCCKTKKKIPQHLHIAFVIK</sequence>
<evidence type="ECO:0000313" key="7">
    <source>
        <dbReference type="Proteomes" id="UP000008227"/>
    </source>
</evidence>
<dbReference type="Proteomes" id="UP000008227">
    <property type="component" value="Chromosome 5"/>
</dbReference>
<reference evidence="7" key="1">
    <citation type="submission" date="2009-11" db="EMBL/GenBank/DDBJ databases">
        <authorList>
            <consortium name="Porcine genome sequencing project"/>
        </authorList>
    </citation>
    <scope>NUCLEOTIDE SEQUENCE [LARGE SCALE GENOMIC DNA]</scope>
    <source>
        <strain evidence="7">Duroc</strain>
    </source>
</reference>
<evidence type="ECO:0000256" key="3">
    <source>
        <dbReference type="ARBA" id="ARBA00022833"/>
    </source>
</evidence>
<dbReference type="Pfam" id="PF01780">
    <property type="entry name" value="Ribosomal_L37ae"/>
    <property type="match status" value="1"/>
</dbReference>
<protein>
    <submittedName>
        <fullName evidence="6">Uncharacterized protein</fullName>
    </submittedName>
</protein>
<name>A0A287BKA7_PIG</name>
<accession>A0A287BKA7</accession>
<reference evidence="6" key="4">
    <citation type="submission" date="2025-09" db="UniProtKB">
        <authorList>
            <consortium name="Ensembl"/>
        </authorList>
    </citation>
    <scope>IDENTIFICATION</scope>
</reference>
<proteinExistence type="predicted"/>
<keyword evidence="4" id="KW-0689">Ribosomal protein</keyword>
<reference evidence="6" key="3">
    <citation type="submission" date="2025-08" db="UniProtKB">
        <authorList>
            <consortium name="Ensembl"/>
        </authorList>
    </citation>
    <scope>IDENTIFICATION</scope>
</reference>
<evidence type="ECO:0000313" key="6">
    <source>
        <dbReference type="Ensembl" id="ENSSSCP00000056589.2"/>
    </source>
</evidence>
<dbReference type="InterPro" id="IPR002674">
    <property type="entry name" value="Ribosomal_eL43"/>
</dbReference>
<keyword evidence="7" id="KW-1185">Reference proteome</keyword>
<keyword evidence="2" id="KW-0863">Zinc-finger</keyword>